<feature type="transmembrane region" description="Helical" evidence="13">
    <location>
        <begin position="244"/>
        <end position="268"/>
    </location>
</feature>
<dbReference type="Gene3D" id="3.30.70.3040">
    <property type="match status" value="1"/>
</dbReference>
<dbReference type="InterPro" id="IPR004513">
    <property type="entry name" value="FtsX"/>
</dbReference>
<dbReference type="GO" id="GO:0005886">
    <property type="term" value="C:plasma membrane"/>
    <property type="evidence" value="ECO:0007669"/>
    <property type="project" value="UniProtKB-SubCell"/>
</dbReference>
<evidence type="ECO:0000256" key="11">
    <source>
        <dbReference type="ARBA" id="ARBA00023306"/>
    </source>
</evidence>
<dbReference type="Pfam" id="PF02687">
    <property type="entry name" value="FtsX"/>
    <property type="match status" value="1"/>
</dbReference>
<keyword evidence="11 12" id="KW-0131">Cell cycle</keyword>
<dbReference type="EMBL" id="VKAD01000002">
    <property type="protein sequence ID" value="TXR51837.1"/>
    <property type="molecule type" value="Genomic_DNA"/>
</dbReference>
<dbReference type="AlphaFoldDB" id="A0A5C8Z2R1"/>
<gene>
    <name evidence="16" type="ORF">FME95_10420</name>
</gene>
<evidence type="ECO:0000259" key="14">
    <source>
        <dbReference type="Pfam" id="PF02687"/>
    </source>
</evidence>
<proteinExistence type="inferred from homology"/>
<dbReference type="PIRSF" id="PIRSF003097">
    <property type="entry name" value="FtsX"/>
    <property type="match status" value="1"/>
</dbReference>
<name>A0A5C8Z2R1_9GAMM</name>
<feature type="transmembrane region" description="Helical" evidence="13">
    <location>
        <begin position="196"/>
        <end position="216"/>
    </location>
</feature>
<comment type="subunit">
    <text evidence="3">Forms a membrane-associated complex with FtsE.</text>
</comment>
<comment type="function">
    <text evidence="12">Part of the ABC transporter FtsEX involved in cellular division.</text>
</comment>
<sequence length="324" mass="35595">MANARKKKVTANRKRSTQSTGWDVSGWLRHHKKCATEALNSLIRQPISSALTWLVIAIALILPALFYIALQAVAQQTSHWQQGGQITLYLNDQTSLEQGQALTTELAQRPEVVSTDYISKQQAWQDFRPLISENTGLELSDNPLPASIVVVPALQDRVDLEALILTLTDVPEIEDIQLDLAWIERLNHLMSIAKSIVNLLSGMLSMAVLLIVGNTIRLSVESSKADIQIIKLLGATDAFVRRPFLYLGAWYGLFGGLAASLLLTLISVNFQSTLKPFLAGYGLSSPAIWLSAKELLILVASAIAVSLLGARIALWKHLRDTDPK</sequence>
<dbReference type="InterPro" id="IPR047590">
    <property type="entry name" value="FtsX_proteobact-type"/>
</dbReference>
<dbReference type="Pfam" id="PF18075">
    <property type="entry name" value="FtsX_ECD"/>
    <property type="match status" value="1"/>
</dbReference>
<dbReference type="PANTHER" id="PTHR47755:SF1">
    <property type="entry name" value="CELL DIVISION PROTEIN FTSX"/>
    <property type="match status" value="1"/>
</dbReference>
<evidence type="ECO:0000256" key="5">
    <source>
        <dbReference type="ARBA" id="ARBA00022475"/>
    </source>
</evidence>
<keyword evidence="5 12" id="KW-1003">Cell membrane</keyword>
<dbReference type="OrthoDB" id="9813411at2"/>
<protein>
    <recommendedName>
        <fullName evidence="4 12">Cell division protein FtsX</fullName>
    </recommendedName>
</protein>
<evidence type="ECO:0000259" key="15">
    <source>
        <dbReference type="Pfam" id="PF18075"/>
    </source>
</evidence>
<keyword evidence="17" id="KW-1185">Reference proteome</keyword>
<dbReference type="Proteomes" id="UP000321764">
    <property type="component" value="Unassembled WGS sequence"/>
</dbReference>
<evidence type="ECO:0000256" key="10">
    <source>
        <dbReference type="ARBA" id="ARBA00023136"/>
    </source>
</evidence>
<evidence type="ECO:0000256" key="2">
    <source>
        <dbReference type="ARBA" id="ARBA00007379"/>
    </source>
</evidence>
<keyword evidence="7 12" id="KW-0132">Cell division</keyword>
<evidence type="ECO:0000256" key="12">
    <source>
        <dbReference type="PIRNR" id="PIRNR003097"/>
    </source>
</evidence>
<keyword evidence="9 13" id="KW-1133">Transmembrane helix</keyword>
<keyword evidence="8 13" id="KW-0812">Transmembrane</keyword>
<reference evidence="16 17" key="1">
    <citation type="submission" date="2019-07" db="EMBL/GenBank/DDBJ databases">
        <title>Reinekea sp. strain SSH23 genome sequencing and assembly.</title>
        <authorList>
            <person name="Kim I."/>
        </authorList>
    </citation>
    <scope>NUCLEOTIDE SEQUENCE [LARGE SCALE GENOMIC DNA]</scope>
    <source>
        <strain evidence="16 17">SSH23</strain>
    </source>
</reference>
<dbReference type="GO" id="GO:0051301">
    <property type="term" value="P:cell division"/>
    <property type="evidence" value="ECO:0007669"/>
    <property type="project" value="UniProtKB-KW"/>
</dbReference>
<accession>A0A5C8Z2R1</accession>
<keyword evidence="10 12" id="KW-0472">Membrane</keyword>
<dbReference type="RefSeq" id="WP_147714434.1">
    <property type="nucleotide sequence ID" value="NZ_VKAD01000002.1"/>
</dbReference>
<feature type="domain" description="FtsX extracellular" evidence="15">
    <location>
        <begin position="85"/>
        <end position="175"/>
    </location>
</feature>
<evidence type="ECO:0000256" key="6">
    <source>
        <dbReference type="ARBA" id="ARBA00022519"/>
    </source>
</evidence>
<evidence type="ECO:0000256" key="1">
    <source>
        <dbReference type="ARBA" id="ARBA00004429"/>
    </source>
</evidence>
<evidence type="ECO:0000256" key="8">
    <source>
        <dbReference type="ARBA" id="ARBA00022692"/>
    </source>
</evidence>
<feature type="transmembrane region" description="Helical" evidence="13">
    <location>
        <begin position="295"/>
        <end position="314"/>
    </location>
</feature>
<comment type="subcellular location">
    <subcellularLocation>
        <location evidence="1">Cell inner membrane</location>
        <topology evidence="1">Multi-pass membrane protein</topology>
    </subcellularLocation>
</comment>
<feature type="transmembrane region" description="Helical" evidence="13">
    <location>
        <begin position="50"/>
        <end position="70"/>
    </location>
</feature>
<keyword evidence="6 12" id="KW-0997">Cell inner membrane</keyword>
<comment type="similarity">
    <text evidence="2 12">Belongs to the ABC-4 integral membrane protein family. FtsX subfamily.</text>
</comment>
<evidence type="ECO:0000256" key="13">
    <source>
        <dbReference type="SAM" id="Phobius"/>
    </source>
</evidence>
<feature type="domain" description="ABC3 transporter permease C-terminal" evidence="14">
    <location>
        <begin position="199"/>
        <end position="316"/>
    </location>
</feature>
<evidence type="ECO:0000256" key="7">
    <source>
        <dbReference type="ARBA" id="ARBA00022618"/>
    </source>
</evidence>
<dbReference type="InterPro" id="IPR003838">
    <property type="entry name" value="ABC3_permease_C"/>
</dbReference>
<evidence type="ECO:0000256" key="3">
    <source>
        <dbReference type="ARBA" id="ARBA00011160"/>
    </source>
</evidence>
<evidence type="ECO:0000256" key="9">
    <source>
        <dbReference type="ARBA" id="ARBA00022989"/>
    </source>
</evidence>
<comment type="caution">
    <text evidence="16">The sequence shown here is derived from an EMBL/GenBank/DDBJ whole genome shotgun (WGS) entry which is preliminary data.</text>
</comment>
<dbReference type="NCBIfam" id="TIGR00439">
    <property type="entry name" value="FtsX_Gneg"/>
    <property type="match status" value="1"/>
</dbReference>
<dbReference type="GO" id="GO:0032153">
    <property type="term" value="C:cell division site"/>
    <property type="evidence" value="ECO:0007669"/>
    <property type="project" value="TreeGrafter"/>
</dbReference>
<evidence type="ECO:0000313" key="16">
    <source>
        <dbReference type="EMBL" id="TXR51837.1"/>
    </source>
</evidence>
<organism evidence="16 17">
    <name type="scientific">Reinekea thalattae</name>
    <dbReference type="NCBI Taxonomy" id="2593301"/>
    <lineage>
        <taxon>Bacteria</taxon>
        <taxon>Pseudomonadati</taxon>
        <taxon>Pseudomonadota</taxon>
        <taxon>Gammaproteobacteria</taxon>
        <taxon>Oceanospirillales</taxon>
        <taxon>Saccharospirillaceae</taxon>
        <taxon>Reinekea</taxon>
    </lineage>
</organism>
<dbReference type="InterPro" id="IPR040690">
    <property type="entry name" value="FtsX_ECD"/>
</dbReference>
<evidence type="ECO:0000256" key="4">
    <source>
        <dbReference type="ARBA" id="ARBA00021907"/>
    </source>
</evidence>
<evidence type="ECO:0000313" key="17">
    <source>
        <dbReference type="Proteomes" id="UP000321764"/>
    </source>
</evidence>
<dbReference type="PANTHER" id="PTHR47755">
    <property type="entry name" value="CELL DIVISION PROTEIN FTSX"/>
    <property type="match status" value="1"/>
</dbReference>